<dbReference type="EMBL" id="JAUEPS010000053">
    <property type="protein sequence ID" value="KAK0444653.1"/>
    <property type="molecule type" value="Genomic_DNA"/>
</dbReference>
<comment type="caution">
    <text evidence="1">The sequence shown here is derived from an EMBL/GenBank/DDBJ whole genome shotgun (WGS) entry which is preliminary data.</text>
</comment>
<dbReference type="Gene3D" id="1.20.1280.50">
    <property type="match status" value="1"/>
</dbReference>
<keyword evidence="2" id="KW-1185">Reference proteome</keyword>
<proteinExistence type="predicted"/>
<protein>
    <recommendedName>
        <fullName evidence="3">F-box domain-containing protein</fullName>
    </recommendedName>
</protein>
<accession>A0AA39JL61</accession>
<organism evidence="1 2">
    <name type="scientific">Armillaria tabescens</name>
    <name type="common">Ringless honey mushroom</name>
    <name type="synonym">Agaricus tabescens</name>
    <dbReference type="NCBI Taxonomy" id="1929756"/>
    <lineage>
        <taxon>Eukaryota</taxon>
        <taxon>Fungi</taxon>
        <taxon>Dikarya</taxon>
        <taxon>Basidiomycota</taxon>
        <taxon>Agaricomycotina</taxon>
        <taxon>Agaricomycetes</taxon>
        <taxon>Agaricomycetidae</taxon>
        <taxon>Agaricales</taxon>
        <taxon>Marasmiineae</taxon>
        <taxon>Physalacriaceae</taxon>
        <taxon>Desarmillaria</taxon>
    </lineage>
</organism>
<reference evidence="1" key="1">
    <citation type="submission" date="2023-06" db="EMBL/GenBank/DDBJ databases">
        <authorList>
            <consortium name="Lawrence Berkeley National Laboratory"/>
            <person name="Ahrendt S."/>
            <person name="Sahu N."/>
            <person name="Indic B."/>
            <person name="Wong-Bajracharya J."/>
            <person name="Merenyi Z."/>
            <person name="Ke H.-M."/>
            <person name="Monk M."/>
            <person name="Kocsube S."/>
            <person name="Drula E."/>
            <person name="Lipzen A."/>
            <person name="Balint B."/>
            <person name="Henrissat B."/>
            <person name="Andreopoulos B."/>
            <person name="Martin F.M."/>
            <person name="Harder C.B."/>
            <person name="Rigling D."/>
            <person name="Ford K.L."/>
            <person name="Foster G.D."/>
            <person name="Pangilinan J."/>
            <person name="Papanicolaou A."/>
            <person name="Barry K."/>
            <person name="LaButti K."/>
            <person name="Viragh M."/>
            <person name="Koriabine M."/>
            <person name="Yan M."/>
            <person name="Riley R."/>
            <person name="Champramary S."/>
            <person name="Plett K.L."/>
            <person name="Tsai I.J."/>
            <person name="Slot J."/>
            <person name="Sipos G."/>
            <person name="Plett J."/>
            <person name="Nagy L.G."/>
            <person name="Grigoriev I.V."/>
        </authorList>
    </citation>
    <scope>NUCLEOTIDE SEQUENCE</scope>
    <source>
        <strain evidence="1">CCBAS 213</strain>
    </source>
</reference>
<dbReference type="RefSeq" id="XP_060325223.1">
    <property type="nucleotide sequence ID" value="XM_060470098.1"/>
</dbReference>
<evidence type="ECO:0008006" key="3">
    <source>
        <dbReference type="Google" id="ProtNLM"/>
    </source>
</evidence>
<dbReference type="GeneID" id="85353646"/>
<gene>
    <name evidence="1" type="ORF">EV420DRAFT_1484617</name>
</gene>
<evidence type="ECO:0000313" key="1">
    <source>
        <dbReference type="EMBL" id="KAK0444653.1"/>
    </source>
</evidence>
<evidence type="ECO:0000313" key="2">
    <source>
        <dbReference type="Proteomes" id="UP001175211"/>
    </source>
</evidence>
<dbReference type="SUPFAM" id="SSF52047">
    <property type="entry name" value="RNI-like"/>
    <property type="match status" value="1"/>
</dbReference>
<dbReference type="AlphaFoldDB" id="A0AA39JL61"/>
<name>A0AA39JL61_ARMTA</name>
<sequence>MSSLFHIGEQQKENSHSICDADPFTFFFPVETKVKRLSPIGQAVTRHMFPSHDVHAVGHVQIDINLMLSHHKCCFQALPADILREIFLLVSSNAADVTQFPWTAAHICAEWRTIAMHTPILWSKIHVITTLPSRVLPCDMGEMAKLECLPSKEIEQLPRKFQMLELLMDHAPRWKVAYLSSGQEDVSLGNGLHRLRGRILNLECLSIDVGTFPMEFPFLKKNFSITSRLFKLAIRNNYDEEVVFPWQQIKRLVFNGFHDLPYILRALRSAQNVEHLTFSPNALRALDLNAVPIALPTIRCLDIDYDQINPPSLLSRIILPGLQKLFIDHDGLVEQGNLISLDFMTKNFVPFETVAYQEWHATFVPLVQFGPAFKDVIALWPTLMYLDVGFVPPIENIDLVFSFMIQRIVIPALRSLRITFRVCNIWEGSPRIGEQLVEVAMMRRNSLRVFEASVYVEKSQGGTAILSSADKASLEALKANGMSIKVR</sequence>
<dbReference type="Proteomes" id="UP001175211">
    <property type="component" value="Unassembled WGS sequence"/>
</dbReference>